<proteinExistence type="predicted"/>
<dbReference type="RefSeq" id="WP_173145079.1">
    <property type="nucleotide sequence ID" value="NZ_CP053985.1"/>
</dbReference>
<name>A0A7D4DXL8_9BURK</name>
<dbReference type="InterPro" id="IPR006135">
    <property type="entry name" value="T3SS_substrate_exporter"/>
</dbReference>
<accession>A0A7D4DXL8</accession>
<dbReference type="AlphaFoldDB" id="A0A7D4DXL8"/>
<dbReference type="PRINTS" id="PR00950">
    <property type="entry name" value="TYPE3IMSPROT"/>
</dbReference>
<gene>
    <name evidence="1" type="ORF">FOC84_14905</name>
</gene>
<dbReference type="KEGG" id="apes:FOC84_14905"/>
<dbReference type="GO" id="GO:0009306">
    <property type="term" value="P:protein secretion"/>
    <property type="evidence" value="ECO:0007669"/>
    <property type="project" value="InterPro"/>
</dbReference>
<evidence type="ECO:0000313" key="2">
    <source>
        <dbReference type="Proteomes" id="UP000500970"/>
    </source>
</evidence>
<organism evidence="1 2">
    <name type="scientific">Achromobacter pestifer</name>
    <dbReference type="NCBI Taxonomy" id="1353889"/>
    <lineage>
        <taxon>Bacteria</taxon>
        <taxon>Pseudomonadati</taxon>
        <taxon>Pseudomonadota</taxon>
        <taxon>Betaproteobacteria</taxon>
        <taxon>Burkholderiales</taxon>
        <taxon>Alcaligenaceae</taxon>
        <taxon>Achromobacter</taxon>
    </lineage>
</organism>
<dbReference type="EMBL" id="CP053985">
    <property type="protein sequence ID" value="QKH36168.1"/>
    <property type="molecule type" value="Genomic_DNA"/>
</dbReference>
<dbReference type="Gene3D" id="6.10.250.2080">
    <property type="match status" value="1"/>
</dbReference>
<sequence length="167" mass="18284">MHGDAQTLAQRCEHRAVIAACGNMYGLSFMPVAPAAATSPLVELGLGIRARGLRRLFSLPTVYETVKSPSKVAGLARVLYLMIQDLRPLLYLPGAHAPAEALRQLLAMQASKALKLALAVFLLALLDLGYTRFEFKHELCMSKPDVKDEVKNREGDPCIRSRLRVAA</sequence>
<evidence type="ECO:0000313" key="1">
    <source>
        <dbReference type="EMBL" id="QKH36168.1"/>
    </source>
</evidence>
<dbReference type="PANTHER" id="PTHR30531">
    <property type="entry name" value="FLAGELLAR BIOSYNTHETIC PROTEIN FLHB"/>
    <property type="match status" value="1"/>
</dbReference>
<keyword evidence="2" id="KW-1185">Reference proteome</keyword>
<reference evidence="1 2" key="1">
    <citation type="submission" date="2020-05" db="EMBL/GenBank/DDBJ databases">
        <title>FDA dAtabase for Regulatory Grade micrObial Sequences (FDA-ARGOS): Supporting development and validation of Infectious Disease Dx tests.</title>
        <authorList>
            <person name="Sproer C."/>
            <person name="Gronow S."/>
            <person name="Severitt S."/>
            <person name="Schroder I."/>
            <person name="Tallon L."/>
            <person name="Sadzewicz L."/>
            <person name="Zhao X."/>
            <person name="Vavikolanu K."/>
            <person name="Mehta A."/>
            <person name="Aluvathingal J."/>
            <person name="Nadendla S."/>
            <person name="Myers T."/>
            <person name="Yan Y."/>
            <person name="Sichtig H."/>
        </authorList>
    </citation>
    <scope>NUCLEOTIDE SEQUENCE [LARGE SCALE GENOMIC DNA]</scope>
    <source>
        <strain evidence="1 2">FDAARGOS_790</strain>
    </source>
</reference>
<dbReference type="Proteomes" id="UP000500970">
    <property type="component" value="Chromosome"/>
</dbReference>
<dbReference type="Pfam" id="PF01312">
    <property type="entry name" value="Bac_export_2"/>
    <property type="match status" value="1"/>
</dbReference>
<protein>
    <submittedName>
        <fullName evidence="1">EscU/YscU/HrcU family type III secretion system export apparatus switch protein</fullName>
    </submittedName>
</protein>
<dbReference type="PANTHER" id="PTHR30531:SF12">
    <property type="entry name" value="FLAGELLAR BIOSYNTHETIC PROTEIN FLHB"/>
    <property type="match status" value="1"/>
</dbReference>
<dbReference type="GO" id="GO:0005886">
    <property type="term" value="C:plasma membrane"/>
    <property type="evidence" value="ECO:0007669"/>
    <property type="project" value="TreeGrafter"/>
</dbReference>